<comment type="function">
    <text evidence="5">This is one of the proteins that binds to the 5S RNA in the ribosome where it forms part of the central protuberance.</text>
</comment>
<dbReference type="Gene3D" id="2.40.240.10">
    <property type="entry name" value="Ribosomal Protein L25, Chain P"/>
    <property type="match status" value="1"/>
</dbReference>
<gene>
    <name evidence="5" type="primary">rplY</name>
    <name evidence="5" type="synonym">ctc</name>
    <name evidence="9" type="ORF">A2373_03765</name>
</gene>
<dbReference type="InterPro" id="IPR020056">
    <property type="entry name" value="Rbsml_bL25/Gln-tRNA_synth_N"/>
</dbReference>
<protein>
    <recommendedName>
        <fullName evidence="5">Large ribosomal subunit protein bL25</fullName>
    </recommendedName>
    <alternativeName>
        <fullName evidence="5">General stress protein CTC</fullName>
    </alternativeName>
</protein>
<evidence type="ECO:0000256" key="2">
    <source>
        <dbReference type="ARBA" id="ARBA00022884"/>
    </source>
</evidence>
<feature type="region of interest" description="Disordered" evidence="6">
    <location>
        <begin position="200"/>
        <end position="232"/>
    </location>
</feature>
<evidence type="ECO:0000313" key="9">
    <source>
        <dbReference type="EMBL" id="OGH82587.1"/>
    </source>
</evidence>
<evidence type="ECO:0000256" key="4">
    <source>
        <dbReference type="ARBA" id="ARBA00023274"/>
    </source>
</evidence>
<feature type="compositionally biased region" description="Basic and acidic residues" evidence="6">
    <location>
        <begin position="218"/>
        <end position="232"/>
    </location>
</feature>
<dbReference type="InterPro" id="IPR001021">
    <property type="entry name" value="Ribosomal_bL25_long"/>
</dbReference>
<evidence type="ECO:0000256" key="5">
    <source>
        <dbReference type="HAMAP-Rule" id="MF_01334"/>
    </source>
</evidence>
<keyword evidence="3 5" id="KW-0689">Ribosomal protein</keyword>
<keyword evidence="1 5" id="KW-0699">rRNA-binding</keyword>
<dbReference type="GO" id="GO:0006412">
    <property type="term" value="P:translation"/>
    <property type="evidence" value="ECO:0007669"/>
    <property type="project" value="UniProtKB-UniRule"/>
</dbReference>
<dbReference type="SUPFAM" id="SSF50715">
    <property type="entry name" value="Ribosomal protein L25-like"/>
    <property type="match status" value="1"/>
</dbReference>
<dbReference type="GO" id="GO:0003735">
    <property type="term" value="F:structural constituent of ribosome"/>
    <property type="evidence" value="ECO:0007669"/>
    <property type="project" value="InterPro"/>
</dbReference>
<dbReference type="Proteomes" id="UP000176300">
    <property type="component" value="Unassembled WGS sequence"/>
</dbReference>
<dbReference type="InterPro" id="IPR037121">
    <property type="entry name" value="Ribosomal_bL25_C"/>
</dbReference>
<keyword evidence="2 5" id="KW-0694">RNA-binding</keyword>
<dbReference type="InterPro" id="IPR020057">
    <property type="entry name" value="Ribosomal_bL25_b-dom"/>
</dbReference>
<evidence type="ECO:0000256" key="1">
    <source>
        <dbReference type="ARBA" id="ARBA00022730"/>
    </source>
</evidence>
<dbReference type="InterPro" id="IPR011035">
    <property type="entry name" value="Ribosomal_bL25/Gln-tRNA_synth"/>
</dbReference>
<comment type="caution">
    <text evidence="9">The sequence shown here is derived from an EMBL/GenBank/DDBJ whole genome shotgun (WGS) entry which is preliminary data.</text>
</comment>
<dbReference type="Pfam" id="PF01386">
    <property type="entry name" value="Ribosomal_L25p"/>
    <property type="match status" value="1"/>
</dbReference>
<organism evidence="9 10">
    <name type="scientific">Candidatus Magasanikbacteria bacterium RIFOXYB1_FULL_40_15</name>
    <dbReference type="NCBI Taxonomy" id="1798697"/>
    <lineage>
        <taxon>Bacteria</taxon>
        <taxon>Candidatus Magasanikiibacteriota</taxon>
    </lineage>
</organism>
<name>A0A1F6NF87_9BACT</name>
<dbReference type="GO" id="GO:0022625">
    <property type="term" value="C:cytosolic large ribosomal subunit"/>
    <property type="evidence" value="ECO:0007669"/>
    <property type="project" value="TreeGrafter"/>
</dbReference>
<proteinExistence type="inferred from homology"/>
<dbReference type="GO" id="GO:0008097">
    <property type="term" value="F:5S rRNA binding"/>
    <property type="evidence" value="ECO:0007669"/>
    <property type="project" value="InterPro"/>
</dbReference>
<sequence>MTFSIEIKTRKENATDTRTQGLIPGVLYGPEIESTSFSVNGLVFGKLYEEAGESNLIDLAIDGKKPVKVLIQDIQRDPVKNSITHIDLLQINMNKEMHATIPINFVGESVAVKEMGGTLNTSLEEVEVKCLPKDLVGSIEVNLSVLATFDDAVYVKDLVLPPGIVVTDSPNTAIATVSAPLTEEQLKAMEESAIGDISKVEVEKEKKEGDEEVVAEGETAKEEPKKEGNKKE</sequence>
<dbReference type="AlphaFoldDB" id="A0A1F6NF87"/>
<dbReference type="EMBL" id="MFQS01000037">
    <property type="protein sequence ID" value="OGH82587.1"/>
    <property type="molecule type" value="Genomic_DNA"/>
</dbReference>
<feature type="compositionally biased region" description="Basic and acidic residues" evidence="6">
    <location>
        <begin position="200"/>
        <end position="209"/>
    </location>
</feature>
<evidence type="ECO:0000313" key="10">
    <source>
        <dbReference type="Proteomes" id="UP000176300"/>
    </source>
</evidence>
<evidence type="ECO:0000259" key="8">
    <source>
        <dbReference type="Pfam" id="PF14693"/>
    </source>
</evidence>
<dbReference type="HAMAP" id="MF_01334">
    <property type="entry name" value="Ribosomal_bL25_CTC"/>
    <property type="match status" value="1"/>
</dbReference>
<dbReference type="NCBIfam" id="TIGR00731">
    <property type="entry name" value="bL25_bact_ctc"/>
    <property type="match status" value="1"/>
</dbReference>
<evidence type="ECO:0000256" key="6">
    <source>
        <dbReference type="SAM" id="MobiDB-lite"/>
    </source>
</evidence>
<dbReference type="CDD" id="cd00495">
    <property type="entry name" value="Ribosomal_L25_TL5_CTC"/>
    <property type="match status" value="1"/>
</dbReference>
<dbReference type="PANTHER" id="PTHR33284">
    <property type="entry name" value="RIBOSOMAL PROTEIN L25/GLN-TRNA SYNTHETASE, ANTI-CODON-BINDING DOMAIN-CONTAINING PROTEIN"/>
    <property type="match status" value="1"/>
</dbReference>
<dbReference type="InterPro" id="IPR020930">
    <property type="entry name" value="Ribosomal_uL5_bac-type"/>
</dbReference>
<evidence type="ECO:0000256" key="3">
    <source>
        <dbReference type="ARBA" id="ARBA00022980"/>
    </source>
</evidence>
<dbReference type="InterPro" id="IPR029751">
    <property type="entry name" value="Ribosomal_L25_dom"/>
</dbReference>
<dbReference type="Pfam" id="PF14693">
    <property type="entry name" value="Ribosomal_TL5_C"/>
    <property type="match status" value="1"/>
</dbReference>
<keyword evidence="4 5" id="KW-0687">Ribonucleoprotein</keyword>
<reference evidence="9 10" key="1">
    <citation type="journal article" date="2016" name="Nat. Commun.">
        <title>Thousands of microbial genomes shed light on interconnected biogeochemical processes in an aquifer system.</title>
        <authorList>
            <person name="Anantharaman K."/>
            <person name="Brown C.T."/>
            <person name="Hug L.A."/>
            <person name="Sharon I."/>
            <person name="Castelle C.J."/>
            <person name="Probst A.J."/>
            <person name="Thomas B.C."/>
            <person name="Singh A."/>
            <person name="Wilkins M.J."/>
            <person name="Karaoz U."/>
            <person name="Brodie E.L."/>
            <person name="Williams K.H."/>
            <person name="Hubbard S.S."/>
            <person name="Banfield J.F."/>
        </authorList>
    </citation>
    <scope>NUCLEOTIDE SEQUENCE [LARGE SCALE GENOMIC DNA]</scope>
</reference>
<feature type="domain" description="Large ribosomal subunit protein bL25 L25" evidence="7">
    <location>
        <begin position="8"/>
        <end position="88"/>
    </location>
</feature>
<dbReference type="PANTHER" id="PTHR33284:SF1">
    <property type="entry name" value="RIBOSOMAL PROTEIN L25_GLN-TRNA SYNTHETASE, ANTI-CODON-BINDING DOMAIN-CONTAINING PROTEIN"/>
    <property type="match status" value="1"/>
</dbReference>
<evidence type="ECO:0000259" key="7">
    <source>
        <dbReference type="Pfam" id="PF01386"/>
    </source>
</evidence>
<accession>A0A1F6NF87</accession>
<comment type="similarity">
    <text evidence="5">Belongs to the bacterial ribosomal protein bL25 family. CTC subfamily.</text>
</comment>
<dbReference type="STRING" id="1798697.A2373_03765"/>
<comment type="subunit">
    <text evidence="5">Part of the 50S ribosomal subunit; part of the 5S rRNA/L5/L18/L25 subcomplex. Contacts the 5S rRNA. Binds to the 5S rRNA independently of L5 and L18.</text>
</comment>
<dbReference type="Gene3D" id="2.170.120.20">
    <property type="entry name" value="Ribosomal protein L25, beta domain"/>
    <property type="match status" value="1"/>
</dbReference>
<feature type="domain" description="Large ribosomal subunit protein bL25 beta" evidence="8">
    <location>
        <begin position="97"/>
        <end position="180"/>
    </location>
</feature>